<gene>
    <name evidence="1" type="ORF">S12H4_18277</name>
</gene>
<feature type="non-terminal residue" evidence="1">
    <location>
        <position position="1"/>
    </location>
</feature>
<dbReference type="EMBL" id="BARW01009012">
    <property type="protein sequence ID" value="GAI75049.1"/>
    <property type="molecule type" value="Genomic_DNA"/>
</dbReference>
<dbReference type="AlphaFoldDB" id="X1T4W6"/>
<reference evidence="1" key="1">
    <citation type="journal article" date="2014" name="Front. Microbiol.">
        <title>High frequency of phylogenetically diverse reductive dehalogenase-homologous genes in deep subseafloor sedimentary metagenomes.</title>
        <authorList>
            <person name="Kawai M."/>
            <person name="Futagami T."/>
            <person name="Toyoda A."/>
            <person name="Takaki Y."/>
            <person name="Nishi S."/>
            <person name="Hori S."/>
            <person name="Arai W."/>
            <person name="Tsubouchi T."/>
            <person name="Morono Y."/>
            <person name="Uchiyama I."/>
            <person name="Ito T."/>
            <person name="Fujiyama A."/>
            <person name="Inagaki F."/>
            <person name="Takami H."/>
        </authorList>
    </citation>
    <scope>NUCLEOTIDE SEQUENCE</scope>
    <source>
        <strain evidence="1">Expedition CK06-06</strain>
    </source>
</reference>
<sequence>LYYLKTEMDSFSKLQAIISDKTLINEEDAITFCLSFSLMPQIPGHHNSEYTDHR</sequence>
<organism evidence="1">
    <name type="scientific">marine sediment metagenome</name>
    <dbReference type="NCBI Taxonomy" id="412755"/>
    <lineage>
        <taxon>unclassified sequences</taxon>
        <taxon>metagenomes</taxon>
        <taxon>ecological metagenomes</taxon>
    </lineage>
</organism>
<evidence type="ECO:0000313" key="1">
    <source>
        <dbReference type="EMBL" id="GAI75049.1"/>
    </source>
</evidence>
<name>X1T4W6_9ZZZZ</name>
<comment type="caution">
    <text evidence="1">The sequence shown here is derived from an EMBL/GenBank/DDBJ whole genome shotgun (WGS) entry which is preliminary data.</text>
</comment>
<proteinExistence type="predicted"/>
<accession>X1T4W6</accession>
<protein>
    <submittedName>
        <fullName evidence="1">Uncharacterized protein</fullName>
    </submittedName>
</protein>